<dbReference type="AlphaFoldDB" id="A0A6A6QB53"/>
<protein>
    <recommendedName>
        <fullName evidence="3">Signal recognition particle receptor subunit beta</fullName>
    </recommendedName>
</protein>
<keyword evidence="6" id="KW-0256">Endoplasmic reticulum</keyword>
<dbReference type="OrthoDB" id="41266at2759"/>
<dbReference type="SUPFAM" id="SSF52540">
    <property type="entry name" value="P-loop containing nucleoside triphosphate hydrolases"/>
    <property type="match status" value="1"/>
</dbReference>
<evidence type="ECO:0000256" key="11">
    <source>
        <dbReference type="SAM" id="Phobius"/>
    </source>
</evidence>
<evidence type="ECO:0000256" key="6">
    <source>
        <dbReference type="ARBA" id="ARBA00022824"/>
    </source>
</evidence>
<dbReference type="GO" id="GO:0005789">
    <property type="term" value="C:endoplasmic reticulum membrane"/>
    <property type="evidence" value="ECO:0007669"/>
    <property type="project" value="UniProtKB-SubCell"/>
</dbReference>
<accession>A0A6A6QB53</accession>
<comment type="subcellular location">
    <subcellularLocation>
        <location evidence="1">Endoplasmic reticulum membrane</location>
        <topology evidence="1">Single-pass membrane protein</topology>
    </subcellularLocation>
</comment>
<keyword evidence="10" id="KW-0675">Receptor</keyword>
<evidence type="ECO:0000256" key="10">
    <source>
        <dbReference type="ARBA" id="ARBA00023170"/>
    </source>
</evidence>
<dbReference type="Pfam" id="PF09439">
    <property type="entry name" value="SRPRB"/>
    <property type="match status" value="1"/>
</dbReference>
<dbReference type="InterPro" id="IPR019009">
    <property type="entry name" value="SRP_receptor_beta_su"/>
</dbReference>
<dbReference type="InterPro" id="IPR027417">
    <property type="entry name" value="P-loop_NTPase"/>
</dbReference>
<evidence type="ECO:0000313" key="13">
    <source>
        <dbReference type="Proteomes" id="UP000799750"/>
    </source>
</evidence>
<dbReference type="Proteomes" id="UP000799750">
    <property type="component" value="Unassembled WGS sequence"/>
</dbReference>
<keyword evidence="9 11" id="KW-0472">Membrane</keyword>
<evidence type="ECO:0000256" key="5">
    <source>
        <dbReference type="ARBA" id="ARBA00022741"/>
    </source>
</evidence>
<dbReference type="GO" id="GO:0005525">
    <property type="term" value="F:GTP binding"/>
    <property type="evidence" value="ECO:0007669"/>
    <property type="project" value="UniProtKB-KW"/>
</dbReference>
<sequence>MAWHDADSWLTLAFAPHPGTLALALLVVIALPILLHAYIYRRRAPDSFPTFLLVGPSGAGKTSLLTLLSHGAPSATHTSSTPTAASLTLPITTTPASSRYRSNNDPSADRARKFRLLDTPGHGKLRHYALSSLTKTSPGGALKGIIFVLDAAALGEDAGAAETGEYLHDVLLLLQKRHTGNKTSKGPAAIPVLVAANKMDLFTALPQSLVKLRLEKAVEEVRKTRGRALKDSGIELSAGDGEEEEREGLADGYEGTFGFKMLEDSDIEVKVAGGSVKGDKGEGADVQEWWGWVAEQL</sequence>
<evidence type="ECO:0000256" key="9">
    <source>
        <dbReference type="ARBA" id="ARBA00023136"/>
    </source>
</evidence>
<dbReference type="CDD" id="cd04105">
    <property type="entry name" value="SR_beta"/>
    <property type="match status" value="1"/>
</dbReference>
<keyword evidence="13" id="KW-1185">Reference proteome</keyword>
<organism evidence="12 13">
    <name type="scientific">Lophium mytilinum</name>
    <dbReference type="NCBI Taxonomy" id="390894"/>
    <lineage>
        <taxon>Eukaryota</taxon>
        <taxon>Fungi</taxon>
        <taxon>Dikarya</taxon>
        <taxon>Ascomycota</taxon>
        <taxon>Pezizomycotina</taxon>
        <taxon>Dothideomycetes</taxon>
        <taxon>Pleosporomycetidae</taxon>
        <taxon>Mytilinidiales</taxon>
        <taxon>Mytilinidiaceae</taxon>
        <taxon>Lophium</taxon>
    </lineage>
</organism>
<evidence type="ECO:0000256" key="1">
    <source>
        <dbReference type="ARBA" id="ARBA00004389"/>
    </source>
</evidence>
<keyword evidence="12" id="KW-0378">Hydrolase</keyword>
<keyword evidence="4 11" id="KW-0812">Transmembrane</keyword>
<comment type="similarity">
    <text evidence="2">Belongs to the SRP receptor beta subunit family.</text>
</comment>
<keyword evidence="8" id="KW-0342">GTP-binding</keyword>
<evidence type="ECO:0000256" key="2">
    <source>
        <dbReference type="ARBA" id="ARBA00005619"/>
    </source>
</evidence>
<keyword evidence="5" id="KW-0547">Nucleotide-binding</keyword>
<evidence type="ECO:0000256" key="7">
    <source>
        <dbReference type="ARBA" id="ARBA00022989"/>
    </source>
</evidence>
<evidence type="ECO:0000256" key="8">
    <source>
        <dbReference type="ARBA" id="ARBA00023134"/>
    </source>
</evidence>
<dbReference type="EMBL" id="MU004199">
    <property type="protein sequence ID" value="KAF2489502.1"/>
    <property type="molecule type" value="Genomic_DNA"/>
</dbReference>
<reference evidence="12" key="1">
    <citation type="journal article" date="2020" name="Stud. Mycol.">
        <title>101 Dothideomycetes genomes: a test case for predicting lifestyles and emergence of pathogens.</title>
        <authorList>
            <person name="Haridas S."/>
            <person name="Albert R."/>
            <person name="Binder M."/>
            <person name="Bloem J."/>
            <person name="Labutti K."/>
            <person name="Salamov A."/>
            <person name="Andreopoulos B."/>
            <person name="Baker S."/>
            <person name="Barry K."/>
            <person name="Bills G."/>
            <person name="Bluhm B."/>
            <person name="Cannon C."/>
            <person name="Castanera R."/>
            <person name="Culley D."/>
            <person name="Daum C."/>
            <person name="Ezra D."/>
            <person name="Gonzalez J."/>
            <person name="Henrissat B."/>
            <person name="Kuo A."/>
            <person name="Liang C."/>
            <person name="Lipzen A."/>
            <person name="Lutzoni F."/>
            <person name="Magnuson J."/>
            <person name="Mondo S."/>
            <person name="Nolan M."/>
            <person name="Ohm R."/>
            <person name="Pangilinan J."/>
            <person name="Park H.-J."/>
            <person name="Ramirez L."/>
            <person name="Alfaro M."/>
            <person name="Sun H."/>
            <person name="Tritt A."/>
            <person name="Yoshinaga Y."/>
            <person name="Zwiers L.-H."/>
            <person name="Turgeon B."/>
            <person name="Goodwin S."/>
            <person name="Spatafora J."/>
            <person name="Crous P."/>
            <person name="Grigoriev I."/>
        </authorList>
    </citation>
    <scope>NUCLEOTIDE SEQUENCE</scope>
    <source>
        <strain evidence="12">CBS 269.34</strain>
    </source>
</reference>
<name>A0A6A6QB53_9PEZI</name>
<evidence type="ECO:0000313" key="12">
    <source>
        <dbReference type="EMBL" id="KAF2489502.1"/>
    </source>
</evidence>
<evidence type="ECO:0000256" key="3">
    <source>
        <dbReference type="ARBA" id="ARBA00020256"/>
    </source>
</evidence>
<evidence type="ECO:0000256" key="4">
    <source>
        <dbReference type="ARBA" id="ARBA00022692"/>
    </source>
</evidence>
<gene>
    <name evidence="12" type="ORF">BU16DRAFT_586536</name>
</gene>
<keyword evidence="7 11" id="KW-1133">Transmembrane helix</keyword>
<feature type="transmembrane region" description="Helical" evidence="11">
    <location>
        <begin position="20"/>
        <end position="40"/>
    </location>
</feature>
<proteinExistence type="inferred from homology"/>
<dbReference type="Gene3D" id="3.40.50.300">
    <property type="entry name" value="P-loop containing nucleotide triphosphate hydrolases"/>
    <property type="match status" value="1"/>
</dbReference>
<dbReference type="GO" id="GO:0016787">
    <property type="term" value="F:hydrolase activity"/>
    <property type="evidence" value="ECO:0007669"/>
    <property type="project" value="UniProtKB-KW"/>
</dbReference>